<proteinExistence type="predicted"/>
<accession>A0A4Z1PBS1</accession>
<feature type="coiled-coil region" evidence="1">
    <location>
        <begin position="40"/>
        <end position="85"/>
    </location>
</feature>
<dbReference type="AlphaFoldDB" id="A0A4Z1PBS1"/>
<evidence type="ECO:0000313" key="2">
    <source>
        <dbReference type="EMBL" id="TID19974.1"/>
    </source>
</evidence>
<name>A0A4Z1PBS1_9PEZI</name>
<evidence type="ECO:0000313" key="3">
    <source>
        <dbReference type="Proteomes" id="UP000298493"/>
    </source>
</evidence>
<evidence type="ECO:0000256" key="1">
    <source>
        <dbReference type="SAM" id="Coils"/>
    </source>
</evidence>
<dbReference type="EMBL" id="SNSC02000011">
    <property type="protein sequence ID" value="TID19974.1"/>
    <property type="molecule type" value="Genomic_DNA"/>
</dbReference>
<gene>
    <name evidence="2" type="ORF">E6O75_ATG07434</name>
</gene>
<keyword evidence="1" id="KW-0175">Coiled coil</keyword>
<sequence>MSRRHSTRRPSIGCSNPLCRDTRNRVTEALIMSCQDETRVNRLNEQIRQSNERHQNQIDEANERCRDVVEKCRELEREKEVLDHKLRERGLVIRLLTGWLDGQEPSREDFEIYKRVFDEDMGELLEELCGDEGMEGEEMFE</sequence>
<dbReference type="Proteomes" id="UP000298493">
    <property type="component" value="Unassembled WGS sequence"/>
</dbReference>
<organism evidence="2 3">
    <name type="scientific">Venturia nashicola</name>
    <dbReference type="NCBI Taxonomy" id="86259"/>
    <lineage>
        <taxon>Eukaryota</taxon>
        <taxon>Fungi</taxon>
        <taxon>Dikarya</taxon>
        <taxon>Ascomycota</taxon>
        <taxon>Pezizomycotina</taxon>
        <taxon>Dothideomycetes</taxon>
        <taxon>Pleosporomycetidae</taxon>
        <taxon>Venturiales</taxon>
        <taxon>Venturiaceae</taxon>
        <taxon>Venturia</taxon>
    </lineage>
</organism>
<keyword evidence="3" id="KW-1185">Reference proteome</keyword>
<comment type="caution">
    <text evidence="2">The sequence shown here is derived from an EMBL/GenBank/DDBJ whole genome shotgun (WGS) entry which is preliminary data.</text>
</comment>
<protein>
    <submittedName>
        <fullName evidence="2">Uncharacterized protein</fullName>
    </submittedName>
</protein>
<reference evidence="2 3" key="1">
    <citation type="submission" date="2019-04" db="EMBL/GenBank/DDBJ databases">
        <title>High contiguity whole genome sequence and gene annotation resource for two Venturia nashicola isolates.</title>
        <authorList>
            <person name="Prokchorchik M."/>
            <person name="Won K."/>
            <person name="Lee Y."/>
            <person name="Choi E.D."/>
            <person name="Segonzac C."/>
            <person name="Sohn K.H."/>
        </authorList>
    </citation>
    <scope>NUCLEOTIDE SEQUENCE [LARGE SCALE GENOMIC DNA]</scope>
    <source>
        <strain evidence="2 3">PRI2</strain>
    </source>
</reference>